<evidence type="ECO:0008006" key="5">
    <source>
        <dbReference type="Google" id="ProtNLM"/>
    </source>
</evidence>
<organism evidence="3 4">
    <name type="scientific">Synaphobranchus kaupii</name>
    <name type="common">Kaup's arrowtooth eel</name>
    <dbReference type="NCBI Taxonomy" id="118154"/>
    <lineage>
        <taxon>Eukaryota</taxon>
        <taxon>Metazoa</taxon>
        <taxon>Chordata</taxon>
        <taxon>Craniata</taxon>
        <taxon>Vertebrata</taxon>
        <taxon>Euteleostomi</taxon>
        <taxon>Actinopterygii</taxon>
        <taxon>Neopterygii</taxon>
        <taxon>Teleostei</taxon>
        <taxon>Anguilliformes</taxon>
        <taxon>Synaphobranchidae</taxon>
        <taxon>Synaphobranchus</taxon>
    </lineage>
</organism>
<accession>A0A9Q1FA42</accession>
<feature type="chain" id="PRO_5040231536" description="Secreted protein" evidence="2">
    <location>
        <begin position="17"/>
        <end position="134"/>
    </location>
</feature>
<evidence type="ECO:0000313" key="3">
    <source>
        <dbReference type="EMBL" id="KAJ8353953.1"/>
    </source>
</evidence>
<dbReference type="EMBL" id="JAINUF010000007">
    <property type="protein sequence ID" value="KAJ8353953.1"/>
    <property type="molecule type" value="Genomic_DNA"/>
</dbReference>
<gene>
    <name evidence="3" type="ORF">SKAU_G00215200</name>
</gene>
<feature type="region of interest" description="Disordered" evidence="1">
    <location>
        <begin position="44"/>
        <end position="66"/>
    </location>
</feature>
<dbReference type="AlphaFoldDB" id="A0A9Q1FA42"/>
<sequence length="134" mass="14492">MWPALWIAWVCRMLISQTSQSGARLQTASQREHERRALTVRAGLPGRHSGALVRQPRGPAKDRLCIPSLHNGSVEEKEGVEVTSDHIKDTGNARSPDATFAWSAALKSLAGSASLRLKGRRSAPGFQGNLSTLP</sequence>
<name>A0A9Q1FA42_SYNKA</name>
<dbReference type="Proteomes" id="UP001152622">
    <property type="component" value="Chromosome 7"/>
</dbReference>
<evidence type="ECO:0000256" key="1">
    <source>
        <dbReference type="SAM" id="MobiDB-lite"/>
    </source>
</evidence>
<reference evidence="3" key="1">
    <citation type="journal article" date="2023" name="Science">
        <title>Genome structures resolve the early diversification of teleost fishes.</title>
        <authorList>
            <person name="Parey E."/>
            <person name="Louis A."/>
            <person name="Montfort J."/>
            <person name="Bouchez O."/>
            <person name="Roques C."/>
            <person name="Iampietro C."/>
            <person name="Lluch J."/>
            <person name="Castinel A."/>
            <person name="Donnadieu C."/>
            <person name="Desvignes T."/>
            <person name="Floi Bucao C."/>
            <person name="Jouanno E."/>
            <person name="Wen M."/>
            <person name="Mejri S."/>
            <person name="Dirks R."/>
            <person name="Jansen H."/>
            <person name="Henkel C."/>
            <person name="Chen W.J."/>
            <person name="Zahm M."/>
            <person name="Cabau C."/>
            <person name="Klopp C."/>
            <person name="Thompson A.W."/>
            <person name="Robinson-Rechavi M."/>
            <person name="Braasch I."/>
            <person name="Lecointre G."/>
            <person name="Bobe J."/>
            <person name="Postlethwait J.H."/>
            <person name="Berthelot C."/>
            <person name="Roest Crollius H."/>
            <person name="Guiguen Y."/>
        </authorList>
    </citation>
    <scope>NUCLEOTIDE SEQUENCE</scope>
    <source>
        <strain evidence="3">WJC10195</strain>
    </source>
</reference>
<proteinExistence type="predicted"/>
<keyword evidence="4" id="KW-1185">Reference proteome</keyword>
<evidence type="ECO:0000256" key="2">
    <source>
        <dbReference type="SAM" id="SignalP"/>
    </source>
</evidence>
<protein>
    <recommendedName>
        <fullName evidence="5">Secreted protein</fullName>
    </recommendedName>
</protein>
<feature type="signal peptide" evidence="2">
    <location>
        <begin position="1"/>
        <end position="16"/>
    </location>
</feature>
<comment type="caution">
    <text evidence="3">The sequence shown here is derived from an EMBL/GenBank/DDBJ whole genome shotgun (WGS) entry which is preliminary data.</text>
</comment>
<evidence type="ECO:0000313" key="4">
    <source>
        <dbReference type="Proteomes" id="UP001152622"/>
    </source>
</evidence>
<keyword evidence="2" id="KW-0732">Signal</keyword>